<protein>
    <submittedName>
        <fullName evidence="2">Uncharacterized protein</fullName>
    </submittedName>
</protein>
<keyword evidence="1" id="KW-1185">Reference proteome</keyword>
<organism evidence="1 2">
    <name type="scientific">Romanomermis culicivorax</name>
    <name type="common">Nematode worm</name>
    <dbReference type="NCBI Taxonomy" id="13658"/>
    <lineage>
        <taxon>Eukaryota</taxon>
        <taxon>Metazoa</taxon>
        <taxon>Ecdysozoa</taxon>
        <taxon>Nematoda</taxon>
        <taxon>Enoplea</taxon>
        <taxon>Dorylaimia</taxon>
        <taxon>Mermithida</taxon>
        <taxon>Mermithoidea</taxon>
        <taxon>Mermithidae</taxon>
        <taxon>Romanomermis</taxon>
    </lineage>
</organism>
<evidence type="ECO:0000313" key="2">
    <source>
        <dbReference type="WBParaSite" id="nRc.2.0.1.t35334-RA"/>
    </source>
</evidence>
<sequence>MVIISPCQQQKNALLSMTKDNKDLLFGSFSTTVTKTKKEENKTEKRLCLPSGILGGIYYYLSCISPTAIPAYRPPYPAVVQPGPPPASPPAPTYPMRVLTFMLNKCPNDTLRL</sequence>
<reference evidence="2" key="1">
    <citation type="submission" date="2022-11" db="UniProtKB">
        <authorList>
            <consortium name="WormBaseParasite"/>
        </authorList>
    </citation>
    <scope>IDENTIFICATION</scope>
</reference>
<proteinExistence type="predicted"/>
<accession>A0A915KBP2</accession>
<dbReference type="WBParaSite" id="nRc.2.0.1.t35334-RA">
    <property type="protein sequence ID" value="nRc.2.0.1.t35334-RA"/>
    <property type="gene ID" value="nRc.2.0.1.g35334"/>
</dbReference>
<dbReference type="Proteomes" id="UP000887565">
    <property type="component" value="Unplaced"/>
</dbReference>
<dbReference type="AlphaFoldDB" id="A0A915KBP2"/>
<name>A0A915KBP2_ROMCU</name>
<evidence type="ECO:0000313" key="1">
    <source>
        <dbReference type="Proteomes" id="UP000887565"/>
    </source>
</evidence>